<dbReference type="Pfam" id="PF02558">
    <property type="entry name" value="ApbA"/>
    <property type="match status" value="1"/>
</dbReference>
<dbReference type="NCBIfam" id="TIGR00745">
    <property type="entry name" value="apbA_panE"/>
    <property type="match status" value="1"/>
</dbReference>
<dbReference type="RefSeq" id="WP_052290121.1">
    <property type="nucleotide sequence ID" value="NZ_JTJC03000007.1"/>
</dbReference>
<dbReference type="FunFam" id="1.10.1040.10:FF:000017">
    <property type="entry name" value="2-dehydropantoate 2-reductase"/>
    <property type="match status" value="1"/>
</dbReference>
<dbReference type="InterPro" id="IPR051402">
    <property type="entry name" value="KPR-Related"/>
</dbReference>
<evidence type="ECO:0000256" key="2">
    <source>
        <dbReference type="ARBA" id="ARBA00022857"/>
    </source>
</evidence>
<dbReference type="InterPro" id="IPR013328">
    <property type="entry name" value="6PGD_dom2"/>
</dbReference>
<dbReference type="PANTHER" id="PTHR21708">
    <property type="entry name" value="PROBABLE 2-DEHYDROPANTOATE 2-REDUCTASE"/>
    <property type="match status" value="1"/>
</dbReference>
<keyword evidence="4" id="KW-0566">Pantothenate biosynthesis</keyword>
<dbReference type="InterPro" id="IPR013752">
    <property type="entry name" value="KPA_reductase"/>
</dbReference>
<proteinExistence type="inferred from homology"/>
<evidence type="ECO:0000313" key="8">
    <source>
        <dbReference type="Proteomes" id="UP000031532"/>
    </source>
</evidence>
<dbReference type="SUPFAM" id="SSF48179">
    <property type="entry name" value="6-phosphogluconate dehydrogenase C-terminal domain-like"/>
    <property type="match status" value="1"/>
</dbReference>
<dbReference type="InterPro" id="IPR013332">
    <property type="entry name" value="KPR_N"/>
</dbReference>
<evidence type="ECO:0000313" key="7">
    <source>
        <dbReference type="EMBL" id="NHC37262.1"/>
    </source>
</evidence>
<comment type="catalytic activity">
    <reaction evidence="4">
        <text>(R)-pantoate + NADP(+) = 2-dehydropantoate + NADPH + H(+)</text>
        <dbReference type="Rhea" id="RHEA:16233"/>
        <dbReference type="ChEBI" id="CHEBI:11561"/>
        <dbReference type="ChEBI" id="CHEBI:15378"/>
        <dbReference type="ChEBI" id="CHEBI:15980"/>
        <dbReference type="ChEBI" id="CHEBI:57783"/>
        <dbReference type="ChEBI" id="CHEBI:58349"/>
        <dbReference type="EC" id="1.1.1.169"/>
    </reaction>
</comment>
<feature type="domain" description="Ketopantoate reductase C-terminal" evidence="6">
    <location>
        <begin position="194"/>
        <end position="315"/>
    </location>
</feature>
<comment type="pathway">
    <text evidence="4">Cofactor biosynthesis; (R)-pantothenate biosynthesis; (R)-pantoate from 3-methyl-2-oxobutanoate: step 2/2.</text>
</comment>
<keyword evidence="3 4" id="KW-0560">Oxidoreductase</keyword>
<dbReference type="EMBL" id="JTJC03000007">
    <property type="protein sequence ID" value="NHC37262.1"/>
    <property type="molecule type" value="Genomic_DNA"/>
</dbReference>
<evidence type="ECO:0000259" key="5">
    <source>
        <dbReference type="Pfam" id="PF02558"/>
    </source>
</evidence>
<evidence type="ECO:0000256" key="4">
    <source>
        <dbReference type="RuleBase" id="RU362068"/>
    </source>
</evidence>
<dbReference type="PANTHER" id="PTHR21708:SF26">
    <property type="entry name" value="2-DEHYDROPANTOATE 2-REDUCTASE"/>
    <property type="match status" value="1"/>
</dbReference>
<dbReference type="GO" id="GO:0005737">
    <property type="term" value="C:cytoplasm"/>
    <property type="evidence" value="ECO:0007669"/>
    <property type="project" value="TreeGrafter"/>
</dbReference>
<comment type="caution">
    <text evidence="7">The sequence shown here is derived from an EMBL/GenBank/DDBJ whole genome shotgun (WGS) entry which is preliminary data.</text>
</comment>
<keyword evidence="2 4" id="KW-0521">NADP</keyword>
<dbReference type="InterPro" id="IPR036291">
    <property type="entry name" value="NAD(P)-bd_dom_sf"/>
</dbReference>
<comment type="similarity">
    <text evidence="1 4">Belongs to the ketopantoate reductase family.</text>
</comment>
<dbReference type="GO" id="GO:0015940">
    <property type="term" value="P:pantothenate biosynthetic process"/>
    <property type="evidence" value="ECO:0007669"/>
    <property type="project" value="UniProtKB-KW"/>
</dbReference>
<protein>
    <recommendedName>
        <fullName evidence="4">2-dehydropantoate 2-reductase</fullName>
        <ecNumber evidence="4">1.1.1.169</ecNumber>
    </recommendedName>
    <alternativeName>
        <fullName evidence="4">Ketopantoate reductase</fullName>
    </alternativeName>
</protein>
<dbReference type="InterPro" id="IPR008927">
    <property type="entry name" value="6-PGluconate_DH-like_C_sf"/>
</dbReference>
<dbReference type="Proteomes" id="UP000031532">
    <property type="component" value="Unassembled WGS sequence"/>
</dbReference>
<reference evidence="7 8" key="1">
    <citation type="journal article" date="2015" name="Genome Announc.">
        <title>Draft Genome Sequence of the Terrestrial Cyanobacterium Scytonema millei VB511283, Isolated from Eastern India.</title>
        <authorList>
            <person name="Sen D."/>
            <person name="Chandrababunaidu M.M."/>
            <person name="Singh D."/>
            <person name="Sanghi N."/>
            <person name="Ghorai A."/>
            <person name="Mishra G.P."/>
            <person name="Madduluri M."/>
            <person name="Adhikary S.P."/>
            <person name="Tripathy S."/>
        </authorList>
    </citation>
    <scope>NUCLEOTIDE SEQUENCE [LARGE SCALE GENOMIC DNA]</scope>
    <source>
        <strain evidence="7 8">VB511283</strain>
    </source>
</reference>
<evidence type="ECO:0000256" key="1">
    <source>
        <dbReference type="ARBA" id="ARBA00007870"/>
    </source>
</evidence>
<dbReference type="GO" id="GO:0008677">
    <property type="term" value="F:2-dehydropantoate 2-reductase activity"/>
    <property type="evidence" value="ECO:0007669"/>
    <property type="project" value="UniProtKB-EC"/>
</dbReference>
<comment type="function">
    <text evidence="4">Catalyzes the NADPH-dependent reduction of ketopantoate into pantoic acid.</text>
</comment>
<dbReference type="EC" id="1.1.1.169" evidence="4"/>
<dbReference type="SUPFAM" id="SSF51735">
    <property type="entry name" value="NAD(P)-binding Rossmann-fold domains"/>
    <property type="match status" value="1"/>
</dbReference>
<gene>
    <name evidence="7" type="ORF">QH73_0021920</name>
</gene>
<dbReference type="NCBIfam" id="NF004887">
    <property type="entry name" value="PRK06249.1"/>
    <property type="match status" value="1"/>
</dbReference>
<dbReference type="Gene3D" id="3.40.50.720">
    <property type="entry name" value="NAD(P)-binding Rossmann-like Domain"/>
    <property type="match status" value="1"/>
</dbReference>
<organism evidence="7 8">
    <name type="scientific">Scytonema millei VB511283</name>
    <dbReference type="NCBI Taxonomy" id="1245923"/>
    <lineage>
        <taxon>Bacteria</taxon>
        <taxon>Bacillati</taxon>
        <taxon>Cyanobacteriota</taxon>
        <taxon>Cyanophyceae</taxon>
        <taxon>Nostocales</taxon>
        <taxon>Scytonemataceae</taxon>
        <taxon>Scytonema</taxon>
    </lineage>
</organism>
<dbReference type="InterPro" id="IPR003710">
    <property type="entry name" value="ApbA"/>
</dbReference>
<name>A0A9X5I760_9CYAN</name>
<feature type="domain" description="Ketopantoate reductase N-terminal" evidence="5">
    <location>
        <begin position="17"/>
        <end position="162"/>
    </location>
</feature>
<accession>A0A9X5I760</accession>
<dbReference type="AlphaFoldDB" id="A0A9X5I760"/>
<evidence type="ECO:0000256" key="3">
    <source>
        <dbReference type="ARBA" id="ARBA00023002"/>
    </source>
</evidence>
<keyword evidence="8" id="KW-1185">Reference proteome</keyword>
<dbReference type="Gene3D" id="1.10.1040.10">
    <property type="entry name" value="N-(1-d-carboxylethyl)-l-norvaline Dehydrogenase, domain 2"/>
    <property type="match status" value="1"/>
</dbReference>
<sequence length="325" mass="36010">MESYPDRHNRNGKRSYAMLGTGALGGYYGACLQKAGLDVHFLLRSDYNHVSQSGLVIESTDGDFTLSQVNAYQDVKQMPRCDVVAIALKTIQNHLLSDLLLPVLKEDGVVLVLQNGLGIEDTVAEIVGSHRVIGGMCFVCANKLAPGHIRHLDYKAISLGEYTADYHPAGITAKMQQIAADFESAGIPIDLSEDLLLARWQKLVWNIPYNGLSVILNARTDELMADASTRALVEELMAEVVAGAARFDRHIPSSFVQNMLDRTAKMKPYKTSMKIDYDLQRPLEVEAIVGSPLRLAEAAGTNLPQIRTLYRQLKFLDRKNLTFDF</sequence>
<dbReference type="OrthoDB" id="9793586at2"/>
<evidence type="ECO:0000259" key="6">
    <source>
        <dbReference type="Pfam" id="PF08546"/>
    </source>
</evidence>
<dbReference type="Pfam" id="PF08546">
    <property type="entry name" value="ApbA_C"/>
    <property type="match status" value="1"/>
</dbReference>